<evidence type="ECO:0000313" key="3">
    <source>
        <dbReference type="Proteomes" id="UP000707451"/>
    </source>
</evidence>
<feature type="compositionally biased region" description="Low complexity" evidence="1">
    <location>
        <begin position="144"/>
        <end position="171"/>
    </location>
</feature>
<name>A0A9P8BWK3_9FUNG</name>
<feature type="compositionally biased region" description="Low complexity" evidence="1">
    <location>
        <begin position="7"/>
        <end position="18"/>
    </location>
</feature>
<dbReference type="EMBL" id="JAHRHY010000004">
    <property type="protein sequence ID" value="KAG9070388.1"/>
    <property type="molecule type" value="Genomic_DNA"/>
</dbReference>
<dbReference type="Proteomes" id="UP000707451">
    <property type="component" value="Unassembled WGS sequence"/>
</dbReference>
<feature type="compositionally biased region" description="Basic and acidic residues" evidence="1">
    <location>
        <begin position="206"/>
        <end position="217"/>
    </location>
</feature>
<feature type="region of interest" description="Disordered" evidence="1">
    <location>
        <begin position="1"/>
        <end position="50"/>
    </location>
</feature>
<reference evidence="2" key="1">
    <citation type="submission" date="2021-06" db="EMBL/GenBank/DDBJ databases">
        <title>Genome Sequence of Mortierella hyaline Strain SCG-10, a Cold-Adapted, Nitrate-Reducing Fungus Isolated from Soil in Minnesota, USA.</title>
        <authorList>
            <person name="Aldossari N."/>
        </authorList>
    </citation>
    <scope>NUCLEOTIDE SEQUENCE</scope>
    <source>
        <strain evidence="2">SCG-10</strain>
    </source>
</reference>
<evidence type="ECO:0000313" key="2">
    <source>
        <dbReference type="EMBL" id="KAG9070388.1"/>
    </source>
</evidence>
<proteinExistence type="predicted"/>
<comment type="caution">
    <text evidence="2">The sequence shown here is derived from an EMBL/GenBank/DDBJ whole genome shotgun (WGS) entry which is preliminary data.</text>
</comment>
<keyword evidence="3" id="KW-1185">Reference proteome</keyword>
<protein>
    <submittedName>
        <fullName evidence="2">Uncharacterized protein</fullName>
    </submittedName>
</protein>
<dbReference type="OrthoDB" id="2435002at2759"/>
<feature type="compositionally biased region" description="Polar residues" evidence="1">
    <location>
        <begin position="220"/>
        <end position="238"/>
    </location>
</feature>
<feature type="region of interest" description="Disordered" evidence="1">
    <location>
        <begin position="342"/>
        <end position="375"/>
    </location>
</feature>
<organism evidence="2 3">
    <name type="scientific">Linnemannia hyalina</name>
    <dbReference type="NCBI Taxonomy" id="64524"/>
    <lineage>
        <taxon>Eukaryota</taxon>
        <taxon>Fungi</taxon>
        <taxon>Fungi incertae sedis</taxon>
        <taxon>Mucoromycota</taxon>
        <taxon>Mortierellomycotina</taxon>
        <taxon>Mortierellomycetes</taxon>
        <taxon>Mortierellales</taxon>
        <taxon>Mortierellaceae</taxon>
        <taxon>Linnemannia</taxon>
    </lineage>
</organism>
<feature type="compositionally biased region" description="Low complexity" evidence="1">
    <location>
        <begin position="352"/>
        <end position="370"/>
    </location>
</feature>
<accession>A0A9P8BWK3</accession>
<feature type="region of interest" description="Disordered" evidence="1">
    <location>
        <begin position="131"/>
        <end position="238"/>
    </location>
</feature>
<gene>
    <name evidence="2" type="ORF">KI688_009725</name>
</gene>
<evidence type="ECO:0000256" key="1">
    <source>
        <dbReference type="SAM" id="MobiDB-lite"/>
    </source>
</evidence>
<feature type="compositionally biased region" description="Low complexity" evidence="1">
    <location>
        <begin position="308"/>
        <end position="320"/>
    </location>
</feature>
<feature type="region of interest" description="Disordered" evidence="1">
    <location>
        <begin position="274"/>
        <end position="327"/>
    </location>
</feature>
<sequence>MQALQQPLSYNNNLPSPNAHQEHHHHQQQQQEWSQCKLSPVSAHPHPQQQIQMPLTSQLDYYRQLQIMHCQRERDIEQLYRQHQVFQQHPQVQQQQQQQQDRPPSHAIQRGLLAQRMLQLQRLFQAQQIQKMQAMHKRGRAAVPTSSAPALSPSLTPSSSPSPSPSSSFPSNGLLGIAAPESGFVQMSSESEQSRAETGLVQQQPEENKMTKNHDPNTIHLPSTTSRPSPTVKKTTSVPELAQIVLPSLDQIRKQRQQRLKFQARLRQTASAAAAKTMAVSSPKATPKGTTAGQSTMLTPASPPASPSPYSTLTPYFSTPAPQQQHSPSLAITTTNTMTETTAAPLSPVTTPKESTFSSSHSPSMPQQSPANGGVSKVQHAAWTSSTTSLVARSKADLAYRRQLRLQHAIQQHLIQDHTHRYRLFQAFCLLQRAQAAQAMDEVQTQRQRQLQTVAWVQALRQSQSLSQLEIPQ</sequence>
<dbReference type="AlphaFoldDB" id="A0A9P8BWK3"/>